<dbReference type="AlphaFoldDB" id="A0A7C9GNP6"/>
<organism evidence="1 2">
    <name type="scientific">Sandarakinorhabdus fusca</name>
    <dbReference type="NCBI Taxonomy" id="1439888"/>
    <lineage>
        <taxon>Bacteria</taxon>
        <taxon>Pseudomonadati</taxon>
        <taxon>Pseudomonadota</taxon>
        <taxon>Alphaproteobacteria</taxon>
        <taxon>Sphingomonadales</taxon>
        <taxon>Sphingosinicellaceae</taxon>
        <taxon>Sandarakinorhabdus</taxon>
    </lineage>
</organism>
<evidence type="ECO:0000313" key="1">
    <source>
        <dbReference type="EMBL" id="MQT16376.1"/>
    </source>
</evidence>
<sequence>MATPLMAQAPAPQPGIVDRTELPIAKPMTLPPRTAQEATDKFLASKALLGIMKPVWTDEQIGKIVFIGWHNGAAALCDDLEVDSAKMAKAVAVFAPPATPPLGAERTAFLHDNLVLDIGLATGWVMGGNFRDLSTFCAAARAEMAAMPADRHLFHTATPPK</sequence>
<gene>
    <name evidence="1" type="ORF">F3168_03780</name>
</gene>
<protein>
    <submittedName>
        <fullName evidence="1">Uncharacterized protein</fullName>
    </submittedName>
</protein>
<accession>A0A7C9GNP6</accession>
<evidence type="ECO:0000313" key="2">
    <source>
        <dbReference type="Proteomes" id="UP000481327"/>
    </source>
</evidence>
<proteinExistence type="predicted"/>
<reference evidence="1 2" key="1">
    <citation type="submission" date="2019-09" db="EMBL/GenBank/DDBJ databases">
        <title>Polymorphobacter sp. isolated from a lake in China.</title>
        <authorList>
            <person name="Liu Z."/>
        </authorList>
    </citation>
    <scope>NUCLEOTIDE SEQUENCE [LARGE SCALE GENOMIC DNA]</scope>
    <source>
        <strain evidence="1 2">D40P</strain>
    </source>
</reference>
<dbReference type="Proteomes" id="UP000481327">
    <property type="component" value="Unassembled WGS sequence"/>
</dbReference>
<comment type="caution">
    <text evidence="1">The sequence shown here is derived from an EMBL/GenBank/DDBJ whole genome shotgun (WGS) entry which is preliminary data.</text>
</comment>
<keyword evidence="2" id="KW-1185">Reference proteome</keyword>
<name>A0A7C9GNP6_9SPHN</name>
<dbReference type="RefSeq" id="WP_152576776.1">
    <property type="nucleotide sequence ID" value="NZ_JAATJI010000001.1"/>
</dbReference>
<dbReference type="EMBL" id="WIOL01000001">
    <property type="protein sequence ID" value="MQT16376.1"/>
    <property type="molecule type" value="Genomic_DNA"/>
</dbReference>